<dbReference type="AlphaFoldDB" id="A0A2R4TD13"/>
<gene>
    <name evidence="1" type="ORF">SLUN_37425</name>
</gene>
<dbReference type="Proteomes" id="UP000244201">
    <property type="component" value="Chromosome"/>
</dbReference>
<keyword evidence="2" id="KW-1185">Reference proteome</keyword>
<organism evidence="1 2">
    <name type="scientific">Streptomyces lunaelactis</name>
    <dbReference type="NCBI Taxonomy" id="1535768"/>
    <lineage>
        <taxon>Bacteria</taxon>
        <taxon>Bacillati</taxon>
        <taxon>Actinomycetota</taxon>
        <taxon>Actinomycetes</taxon>
        <taxon>Kitasatosporales</taxon>
        <taxon>Streptomycetaceae</taxon>
        <taxon>Streptomyces</taxon>
    </lineage>
</organism>
<protein>
    <submittedName>
        <fullName evidence="1">Uncharacterized protein</fullName>
    </submittedName>
</protein>
<evidence type="ECO:0000313" key="1">
    <source>
        <dbReference type="EMBL" id="AVZ77019.1"/>
    </source>
</evidence>
<proteinExistence type="predicted"/>
<dbReference type="KEGG" id="slk:SLUN_37425"/>
<name>A0A2R4TD13_9ACTN</name>
<sequence length="99" mass="10921">MVPDSFGRVRLRSLGQPLDHIPAVRTPQPLEVQVRTGLAQRGHGLVARGRNRMVIQARDARRERGIVPFHHRVPQQALGGGREALVRESQLAVFAPGPP</sequence>
<dbReference type="EMBL" id="CP026304">
    <property type="protein sequence ID" value="AVZ77019.1"/>
    <property type="molecule type" value="Genomic_DNA"/>
</dbReference>
<evidence type="ECO:0000313" key="2">
    <source>
        <dbReference type="Proteomes" id="UP000244201"/>
    </source>
</evidence>
<reference evidence="1 2" key="1">
    <citation type="submission" date="2018-01" db="EMBL/GenBank/DDBJ databases">
        <title>Complete genome sequence of Streptomyces lunaelactis MM109T, a Ferroverdin A producer isolated from cave moonmilk deposits.</title>
        <authorList>
            <person name="Naome A."/>
            <person name="Martinet L."/>
            <person name="Maciejewska M."/>
            <person name="Anderssen S."/>
            <person name="Adam D."/>
            <person name="Tenconi E."/>
            <person name="Deflandre B."/>
            <person name="Arguelles-Arias A."/>
            <person name="Calusinska M."/>
            <person name="Copieters W."/>
            <person name="Karim L."/>
            <person name="Hanikenne M."/>
            <person name="Baurain D."/>
            <person name="van Wezel G."/>
            <person name="Smargiasso N."/>
            <person name="de Pauw E."/>
            <person name="Delfosse P."/>
            <person name="Rigali S."/>
        </authorList>
    </citation>
    <scope>NUCLEOTIDE SEQUENCE [LARGE SCALE GENOMIC DNA]</scope>
    <source>
        <strain evidence="1 2">MM109</strain>
    </source>
</reference>
<accession>A0A2R4TD13</accession>